<dbReference type="OrthoDB" id="1493235at2"/>
<dbReference type="InterPro" id="IPR050181">
    <property type="entry name" value="Cold_shock_domain"/>
</dbReference>
<dbReference type="Proteomes" id="UP000228535">
    <property type="component" value="Unassembled WGS sequence"/>
</dbReference>
<dbReference type="InterPro" id="IPR019844">
    <property type="entry name" value="CSD_CS"/>
</dbReference>
<dbReference type="SUPFAM" id="SSF50249">
    <property type="entry name" value="Nucleic acid-binding proteins"/>
    <property type="match status" value="1"/>
</dbReference>
<feature type="domain" description="CSD" evidence="4">
    <location>
        <begin position="2"/>
        <end position="67"/>
    </location>
</feature>
<evidence type="ECO:0000313" key="5">
    <source>
        <dbReference type="EMBL" id="PJJ59335.1"/>
    </source>
</evidence>
<comment type="subcellular location">
    <subcellularLocation>
        <location evidence="1 3">Cytoplasm</location>
    </subcellularLocation>
</comment>
<dbReference type="CDD" id="cd04458">
    <property type="entry name" value="CSP_CDS"/>
    <property type="match status" value="1"/>
</dbReference>
<comment type="caution">
    <text evidence="5">The sequence shown here is derived from an EMBL/GenBank/DDBJ whole genome shotgun (WGS) entry which is preliminary data.</text>
</comment>
<name>A0A2M9BN32_9BACT</name>
<evidence type="ECO:0000256" key="1">
    <source>
        <dbReference type="ARBA" id="ARBA00004496"/>
    </source>
</evidence>
<dbReference type="PANTHER" id="PTHR11544">
    <property type="entry name" value="COLD SHOCK DOMAIN CONTAINING PROTEINS"/>
    <property type="match status" value="1"/>
</dbReference>
<dbReference type="EMBL" id="PGFA01000001">
    <property type="protein sequence ID" value="PJJ59335.1"/>
    <property type="molecule type" value="Genomic_DNA"/>
</dbReference>
<evidence type="ECO:0000256" key="2">
    <source>
        <dbReference type="ARBA" id="ARBA00022490"/>
    </source>
</evidence>
<proteinExistence type="predicted"/>
<reference evidence="5 6" key="1">
    <citation type="submission" date="2017-11" db="EMBL/GenBank/DDBJ databases">
        <title>Genomic Encyclopedia of Archaeal and Bacterial Type Strains, Phase II (KMG-II): From Individual Species to Whole Genera.</title>
        <authorList>
            <person name="Goeker M."/>
        </authorList>
    </citation>
    <scope>NUCLEOTIDE SEQUENCE [LARGE SCALE GENOMIC DNA]</scope>
    <source>
        <strain evidence="5 6">DSM 11115</strain>
    </source>
</reference>
<dbReference type="GO" id="GO:0003676">
    <property type="term" value="F:nucleic acid binding"/>
    <property type="evidence" value="ECO:0007669"/>
    <property type="project" value="InterPro"/>
</dbReference>
<protein>
    <submittedName>
        <fullName evidence="5">CspA family cold shock protein</fullName>
    </submittedName>
</protein>
<dbReference type="PROSITE" id="PS00352">
    <property type="entry name" value="CSD_1"/>
    <property type="match status" value="1"/>
</dbReference>
<dbReference type="SMART" id="SM00357">
    <property type="entry name" value="CSP"/>
    <property type="match status" value="1"/>
</dbReference>
<dbReference type="PRINTS" id="PR00050">
    <property type="entry name" value="COLDSHOCK"/>
</dbReference>
<dbReference type="InterPro" id="IPR002059">
    <property type="entry name" value="CSP_DNA-bd"/>
</dbReference>
<dbReference type="Gene3D" id="2.40.50.140">
    <property type="entry name" value="Nucleic acid-binding proteins"/>
    <property type="match status" value="1"/>
</dbReference>
<dbReference type="InterPro" id="IPR011129">
    <property type="entry name" value="CSD"/>
</dbReference>
<evidence type="ECO:0000313" key="6">
    <source>
        <dbReference type="Proteomes" id="UP000228535"/>
    </source>
</evidence>
<organism evidence="5 6">
    <name type="scientific">Hymenobacter chitinivorans DSM 11115</name>
    <dbReference type="NCBI Taxonomy" id="1121954"/>
    <lineage>
        <taxon>Bacteria</taxon>
        <taxon>Pseudomonadati</taxon>
        <taxon>Bacteroidota</taxon>
        <taxon>Cytophagia</taxon>
        <taxon>Cytophagales</taxon>
        <taxon>Hymenobacteraceae</taxon>
        <taxon>Hymenobacter</taxon>
    </lineage>
</organism>
<gene>
    <name evidence="5" type="ORF">CLV45_0752</name>
</gene>
<dbReference type="RefSeq" id="WP_100335056.1">
    <property type="nucleotide sequence ID" value="NZ_PGFA01000001.1"/>
</dbReference>
<dbReference type="Pfam" id="PF00313">
    <property type="entry name" value="CSD"/>
    <property type="match status" value="1"/>
</dbReference>
<sequence>MPETGVVKWYNDSKGFGFITSDNKGEDVFLHHSNIRTPGFRGIHEGQRVSFDVVSGPKGLTAENVDSQT</sequence>
<dbReference type="InterPro" id="IPR012340">
    <property type="entry name" value="NA-bd_OB-fold"/>
</dbReference>
<keyword evidence="2" id="KW-0963">Cytoplasm</keyword>
<evidence type="ECO:0000259" key="4">
    <source>
        <dbReference type="PROSITE" id="PS51857"/>
    </source>
</evidence>
<dbReference type="PROSITE" id="PS51857">
    <property type="entry name" value="CSD_2"/>
    <property type="match status" value="1"/>
</dbReference>
<evidence type="ECO:0000256" key="3">
    <source>
        <dbReference type="RuleBase" id="RU000408"/>
    </source>
</evidence>
<dbReference type="GO" id="GO:0005829">
    <property type="term" value="C:cytosol"/>
    <property type="evidence" value="ECO:0007669"/>
    <property type="project" value="UniProtKB-ARBA"/>
</dbReference>
<dbReference type="AlphaFoldDB" id="A0A2M9BN32"/>
<dbReference type="PIRSF" id="PIRSF002599">
    <property type="entry name" value="Cold_shock_A"/>
    <property type="match status" value="1"/>
</dbReference>
<accession>A0A2M9BN32</accession>
<keyword evidence="6" id="KW-1185">Reference proteome</keyword>
<dbReference type="InterPro" id="IPR012156">
    <property type="entry name" value="Cold_shock_CspA"/>
</dbReference>